<evidence type="ECO:0000256" key="5">
    <source>
        <dbReference type="ARBA" id="ARBA00022984"/>
    </source>
</evidence>
<proteinExistence type="inferred from homology"/>
<dbReference type="InterPro" id="IPR038063">
    <property type="entry name" value="Transpep_catalytic_dom"/>
</dbReference>
<dbReference type="GO" id="GO:0008360">
    <property type="term" value="P:regulation of cell shape"/>
    <property type="evidence" value="ECO:0007669"/>
    <property type="project" value="UniProtKB-UniRule"/>
</dbReference>
<dbReference type="Proteomes" id="UP001155220">
    <property type="component" value="Unassembled WGS sequence"/>
</dbReference>
<keyword evidence="11" id="KW-1185">Reference proteome</keyword>
<dbReference type="RefSeq" id="WP_253965641.1">
    <property type="nucleotide sequence ID" value="NZ_JALHBS010000108.1"/>
</dbReference>
<dbReference type="Pfam" id="PF01471">
    <property type="entry name" value="PG_binding_1"/>
    <property type="match status" value="1"/>
</dbReference>
<evidence type="ECO:0000256" key="4">
    <source>
        <dbReference type="ARBA" id="ARBA00022960"/>
    </source>
</evidence>
<protein>
    <submittedName>
        <fullName evidence="10">L,D-transpeptidase</fullName>
    </submittedName>
</protein>
<dbReference type="GO" id="GO:0016740">
    <property type="term" value="F:transferase activity"/>
    <property type="evidence" value="ECO:0007669"/>
    <property type="project" value="UniProtKB-KW"/>
</dbReference>
<dbReference type="InterPro" id="IPR002477">
    <property type="entry name" value="Peptidoglycan-bd-like"/>
</dbReference>
<evidence type="ECO:0000313" key="11">
    <source>
        <dbReference type="Proteomes" id="UP001155220"/>
    </source>
</evidence>
<comment type="pathway">
    <text evidence="1 7">Cell wall biogenesis; peptidoglycan biosynthesis.</text>
</comment>
<dbReference type="GO" id="GO:0018104">
    <property type="term" value="P:peptidoglycan-protein cross-linking"/>
    <property type="evidence" value="ECO:0007669"/>
    <property type="project" value="TreeGrafter"/>
</dbReference>
<feature type="signal peptide" evidence="8">
    <location>
        <begin position="1"/>
        <end position="23"/>
    </location>
</feature>
<evidence type="ECO:0000256" key="6">
    <source>
        <dbReference type="ARBA" id="ARBA00023316"/>
    </source>
</evidence>
<evidence type="ECO:0000259" key="9">
    <source>
        <dbReference type="PROSITE" id="PS52029"/>
    </source>
</evidence>
<feature type="active site" description="Nucleophile" evidence="7">
    <location>
        <position position="305"/>
    </location>
</feature>
<evidence type="ECO:0000256" key="7">
    <source>
        <dbReference type="PROSITE-ProRule" id="PRU01373"/>
    </source>
</evidence>
<dbReference type="SUPFAM" id="SSF47090">
    <property type="entry name" value="PGBD-like"/>
    <property type="match status" value="1"/>
</dbReference>
<organism evidence="10 11">
    <name type="scientific">Aurantimonas marianensis</name>
    <dbReference type="NCBI Taxonomy" id="2920428"/>
    <lineage>
        <taxon>Bacteria</taxon>
        <taxon>Pseudomonadati</taxon>
        <taxon>Pseudomonadota</taxon>
        <taxon>Alphaproteobacteria</taxon>
        <taxon>Hyphomicrobiales</taxon>
        <taxon>Aurantimonadaceae</taxon>
        <taxon>Aurantimonas</taxon>
    </lineage>
</organism>
<dbReference type="GO" id="GO:0005576">
    <property type="term" value="C:extracellular region"/>
    <property type="evidence" value="ECO:0007669"/>
    <property type="project" value="TreeGrafter"/>
</dbReference>
<evidence type="ECO:0000256" key="8">
    <source>
        <dbReference type="SAM" id="SignalP"/>
    </source>
</evidence>
<dbReference type="GO" id="GO:0071972">
    <property type="term" value="F:peptidoglycan L,D-transpeptidase activity"/>
    <property type="evidence" value="ECO:0007669"/>
    <property type="project" value="TreeGrafter"/>
</dbReference>
<reference evidence="10" key="1">
    <citation type="submission" date="2022-03" db="EMBL/GenBank/DDBJ databases">
        <title>Aurantimonas Liuensis sp. Nov., isolated from the hadal seawater of the Mariana Trench.</title>
        <authorList>
            <person name="Liu R."/>
        </authorList>
    </citation>
    <scope>NUCLEOTIDE SEQUENCE</scope>
    <source>
        <strain evidence="10">LRZ36</strain>
    </source>
</reference>
<feature type="active site" description="Proton donor/acceptor" evidence="7">
    <location>
        <position position="289"/>
    </location>
</feature>
<dbReference type="Pfam" id="PF03734">
    <property type="entry name" value="YkuD"/>
    <property type="match status" value="1"/>
</dbReference>
<keyword evidence="6 7" id="KW-0961">Cell wall biogenesis/degradation</keyword>
<evidence type="ECO:0000256" key="2">
    <source>
        <dbReference type="ARBA" id="ARBA00005992"/>
    </source>
</evidence>
<dbReference type="Gene3D" id="2.40.440.10">
    <property type="entry name" value="L,D-transpeptidase catalytic domain-like"/>
    <property type="match status" value="1"/>
</dbReference>
<dbReference type="InterPro" id="IPR050979">
    <property type="entry name" value="LD-transpeptidase"/>
</dbReference>
<evidence type="ECO:0000256" key="1">
    <source>
        <dbReference type="ARBA" id="ARBA00004752"/>
    </source>
</evidence>
<keyword evidence="5 7" id="KW-0573">Peptidoglycan synthesis</keyword>
<gene>
    <name evidence="10" type="ORF">MJ956_17050</name>
</gene>
<dbReference type="PROSITE" id="PS52029">
    <property type="entry name" value="LD_TPASE"/>
    <property type="match status" value="1"/>
</dbReference>
<dbReference type="InterPro" id="IPR036366">
    <property type="entry name" value="PGBDSf"/>
</dbReference>
<dbReference type="CDD" id="cd16913">
    <property type="entry name" value="YkuD_like"/>
    <property type="match status" value="1"/>
</dbReference>
<dbReference type="PANTHER" id="PTHR30582:SF30">
    <property type="entry name" value="BLR4375 PROTEIN"/>
    <property type="match status" value="1"/>
</dbReference>
<dbReference type="InterPro" id="IPR036365">
    <property type="entry name" value="PGBD-like_sf"/>
</dbReference>
<dbReference type="Gene3D" id="1.10.101.10">
    <property type="entry name" value="PGBD-like superfamily/PGBD"/>
    <property type="match status" value="1"/>
</dbReference>
<comment type="caution">
    <text evidence="10">The sequence shown here is derived from an EMBL/GenBank/DDBJ whole genome shotgun (WGS) entry which is preliminary data.</text>
</comment>
<feature type="chain" id="PRO_5040775085" evidence="8">
    <location>
        <begin position="24"/>
        <end position="331"/>
    </location>
</feature>
<evidence type="ECO:0000256" key="3">
    <source>
        <dbReference type="ARBA" id="ARBA00022679"/>
    </source>
</evidence>
<dbReference type="GO" id="GO:0071555">
    <property type="term" value="P:cell wall organization"/>
    <property type="evidence" value="ECO:0007669"/>
    <property type="project" value="UniProtKB-UniRule"/>
</dbReference>
<name>A0A9X2HBH6_9HYPH</name>
<keyword evidence="4 7" id="KW-0133">Cell shape</keyword>
<dbReference type="SUPFAM" id="SSF141523">
    <property type="entry name" value="L,D-transpeptidase catalytic domain-like"/>
    <property type="match status" value="1"/>
</dbReference>
<evidence type="ECO:0000313" key="10">
    <source>
        <dbReference type="EMBL" id="MCP3056840.1"/>
    </source>
</evidence>
<comment type="similarity">
    <text evidence="2">Belongs to the YkuD family.</text>
</comment>
<sequence length="331" mass="35372">MKILSIAAMGTLLAALLPSASGAAPASLSKEAINAATFDDWQARQGADGTAAPFLIRLQVLLDRAHASPGVIDGFPGDNTQKAIRAYEMMRGLPVDGEPDADMWNVLVVDEGEAMTTYEITEDDVSGRYVDTIPDDYGERAKMDWLGYHDPAEMLAEKFHMDEELLKTLNPGADFATAGTTILVTKPGEVPTTKVARIVVDKSAGRLVAYDDKGEIVLADPATIGSDETPSPSGTVTVNAIAADPTYSYNPKKNFQQGDNDKVLTIPPGPNGPVGSMWIDLSKPTYGIHGTAKPDLIDKSQSHGCVRLTNWDAEALAQLVEPGQTVVEFKE</sequence>
<dbReference type="InterPro" id="IPR005490">
    <property type="entry name" value="LD_TPept_cat_dom"/>
</dbReference>
<dbReference type="AlphaFoldDB" id="A0A9X2HBH6"/>
<keyword evidence="3" id="KW-0808">Transferase</keyword>
<dbReference type="PANTHER" id="PTHR30582">
    <property type="entry name" value="L,D-TRANSPEPTIDASE"/>
    <property type="match status" value="1"/>
</dbReference>
<dbReference type="EMBL" id="JALHBS010000108">
    <property type="protein sequence ID" value="MCP3056840.1"/>
    <property type="molecule type" value="Genomic_DNA"/>
</dbReference>
<accession>A0A9X2HBH6</accession>
<feature type="domain" description="L,D-TPase catalytic" evidence="9">
    <location>
        <begin position="196"/>
        <end position="329"/>
    </location>
</feature>
<keyword evidence="8" id="KW-0732">Signal</keyword>